<feature type="non-terminal residue" evidence="2">
    <location>
        <position position="1"/>
    </location>
</feature>
<feature type="region of interest" description="Disordered" evidence="1">
    <location>
        <begin position="91"/>
        <end position="116"/>
    </location>
</feature>
<feature type="region of interest" description="Disordered" evidence="1">
    <location>
        <begin position="1"/>
        <end position="52"/>
    </location>
</feature>
<evidence type="ECO:0000313" key="3">
    <source>
        <dbReference type="Proteomes" id="UP000257109"/>
    </source>
</evidence>
<sequence>MTQFKSNDKTTNSLSVKEERAKQASKAILHPQKCYHNRETHGLHNGIDENTSMDDVRAPNVFERVKEECQALAEVFHHKKKACSCDIRDGNQMAESSKHKQKSPSPPSETKAKTPSVFVRAKEEIKAIIHHDKSQHHHHKETHGRNDDINENTPTNEVKGPNVYERVKEEFEAVFQAIHPKKES</sequence>
<dbReference type="EMBL" id="QJKJ01009151">
    <property type="protein sequence ID" value="RDX77500.1"/>
    <property type="molecule type" value="Genomic_DNA"/>
</dbReference>
<keyword evidence="3" id="KW-1185">Reference proteome</keyword>
<gene>
    <name evidence="2" type="ORF">CR513_42366</name>
</gene>
<dbReference type="PANTHER" id="PTHR35277:SF7">
    <property type="entry name" value="BNAC03G13190D PROTEIN"/>
    <property type="match status" value="1"/>
</dbReference>
<dbReference type="OrthoDB" id="1932113at2759"/>
<protein>
    <submittedName>
        <fullName evidence="2">Uncharacterized protein</fullName>
    </submittedName>
</protein>
<organism evidence="2 3">
    <name type="scientific">Mucuna pruriens</name>
    <name type="common">Velvet bean</name>
    <name type="synonym">Dolichos pruriens</name>
    <dbReference type="NCBI Taxonomy" id="157652"/>
    <lineage>
        <taxon>Eukaryota</taxon>
        <taxon>Viridiplantae</taxon>
        <taxon>Streptophyta</taxon>
        <taxon>Embryophyta</taxon>
        <taxon>Tracheophyta</taxon>
        <taxon>Spermatophyta</taxon>
        <taxon>Magnoliopsida</taxon>
        <taxon>eudicotyledons</taxon>
        <taxon>Gunneridae</taxon>
        <taxon>Pentapetalae</taxon>
        <taxon>rosids</taxon>
        <taxon>fabids</taxon>
        <taxon>Fabales</taxon>
        <taxon>Fabaceae</taxon>
        <taxon>Papilionoideae</taxon>
        <taxon>50 kb inversion clade</taxon>
        <taxon>NPAAA clade</taxon>
        <taxon>indigoferoid/millettioid clade</taxon>
        <taxon>Phaseoleae</taxon>
        <taxon>Mucuna</taxon>
    </lineage>
</organism>
<feature type="region of interest" description="Disordered" evidence="1">
    <location>
        <begin position="130"/>
        <end position="162"/>
    </location>
</feature>
<comment type="caution">
    <text evidence="2">The sequence shown here is derived from an EMBL/GenBank/DDBJ whole genome shotgun (WGS) entry which is preliminary data.</text>
</comment>
<feature type="compositionally biased region" description="Basic residues" evidence="1">
    <location>
        <begin position="133"/>
        <end position="142"/>
    </location>
</feature>
<dbReference type="AlphaFoldDB" id="A0A371FGY0"/>
<evidence type="ECO:0000256" key="1">
    <source>
        <dbReference type="SAM" id="MobiDB-lite"/>
    </source>
</evidence>
<dbReference type="Proteomes" id="UP000257109">
    <property type="component" value="Unassembled WGS sequence"/>
</dbReference>
<reference evidence="2" key="1">
    <citation type="submission" date="2018-05" db="EMBL/GenBank/DDBJ databases">
        <title>Draft genome of Mucuna pruriens seed.</title>
        <authorList>
            <person name="Nnadi N.E."/>
            <person name="Vos R."/>
            <person name="Hasami M.H."/>
            <person name="Devisetty U.K."/>
            <person name="Aguiy J.C."/>
        </authorList>
    </citation>
    <scope>NUCLEOTIDE SEQUENCE [LARGE SCALE GENOMIC DNA]</scope>
    <source>
        <strain evidence="2">JCA_2017</strain>
    </source>
</reference>
<proteinExistence type="predicted"/>
<evidence type="ECO:0000313" key="2">
    <source>
        <dbReference type="EMBL" id="RDX77500.1"/>
    </source>
</evidence>
<dbReference type="PANTHER" id="PTHR35277">
    <property type="entry name" value="OS09G0363700 PROTEIN"/>
    <property type="match status" value="1"/>
</dbReference>
<accession>A0A371FGY0</accession>
<feature type="compositionally biased region" description="Polar residues" evidence="1">
    <location>
        <begin position="1"/>
        <end position="15"/>
    </location>
</feature>
<name>A0A371FGY0_MUCPR</name>
<dbReference type="STRING" id="157652.A0A371FGY0"/>